<name>Q1IKZ0_KORVE</name>
<keyword evidence="3 7" id="KW-0812">Transmembrane</keyword>
<comment type="similarity">
    <text evidence="6">Belongs to the ABC-4 integral membrane protein family.</text>
</comment>
<evidence type="ECO:0000259" key="8">
    <source>
        <dbReference type="Pfam" id="PF02687"/>
    </source>
</evidence>
<evidence type="ECO:0000256" key="1">
    <source>
        <dbReference type="ARBA" id="ARBA00004651"/>
    </source>
</evidence>
<dbReference type="AlphaFoldDB" id="Q1IKZ0"/>
<protein>
    <submittedName>
        <fullName evidence="10">ABC efflux pump, inner membrane subunit</fullName>
    </submittedName>
</protein>
<evidence type="ECO:0000256" key="6">
    <source>
        <dbReference type="ARBA" id="ARBA00038076"/>
    </source>
</evidence>
<dbReference type="Pfam" id="PF12704">
    <property type="entry name" value="MacB_PCD"/>
    <property type="match status" value="2"/>
</dbReference>
<evidence type="ECO:0000313" key="11">
    <source>
        <dbReference type="Proteomes" id="UP000002432"/>
    </source>
</evidence>
<feature type="transmembrane region" description="Helical" evidence="7">
    <location>
        <begin position="372"/>
        <end position="392"/>
    </location>
</feature>
<feature type="transmembrane region" description="Helical" evidence="7">
    <location>
        <begin position="692"/>
        <end position="718"/>
    </location>
</feature>
<feature type="domain" description="ABC3 transporter permease C-terminal" evidence="8">
    <location>
        <begin position="697"/>
        <end position="810"/>
    </location>
</feature>
<evidence type="ECO:0000256" key="2">
    <source>
        <dbReference type="ARBA" id="ARBA00022475"/>
    </source>
</evidence>
<dbReference type="InterPro" id="IPR017800">
    <property type="entry name" value="ADOP"/>
</dbReference>
<dbReference type="PANTHER" id="PTHR30572:SF4">
    <property type="entry name" value="ABC TRANSPORTER PERMEASE YTRF"/>
    <property type="match status" value="1"/>
</dbReference>
<accession>Q1IKZ0</accession>
<sequence>MNTLLQDIRYGVRMLRKSPAFTLIAVLTLALGIGANTALFSVVNGVLLNPLPYPHPDQLVVLHAGKPNFAFGSISYPNFVDWQKNNHTFSAIAAYRSLVFNLTGSGDAEQLFGEYVTSDFFPILGTKPVIGRSFLKDEDRIGGPPLVMISAGLWRKKFASSPDVLSKPITLNGAQYTVIGVVPADFSLPLGNFQASDLYIPMGQFDKTALQHRDWGLGIHGIGRLKPGVTLAEAKADMEAVSRDLALAYPEFNKDTTAKVRPLRDQVVGYVRPYLITLLAAVGFVLLIACVNVANLVLARSVGRTREFAIRAALGAARGRVVRQMLTESLMLSIVGGVLGVLFAGYGTHAALAALPRVLPRSETISVDGRVLIFTAALIVITGMLAGIIPALSRNAHTDLSDTLKATGRTVTSARHRVQNVFVVAQMALAMVLLIGAGLMVRTLVYLWHVDPGFNPQNIVTFGMSFPAALNTADPETIRQQYHQLEDQLVTLPGIKDVSFLWGALPLGDDDETYFWVDGRPKPSQNDMPMAINYIVSPSYLQAMSIPLQSGRFFTRQDDEHAPSVVVIDTTFARKFYPNEDPIGKRLHMQDERVVEIIGVVGHVKQWSLDNDSQISPLQEQFYFPWAQVSDQYTKSYGSGSFTMARGIGGDAQVMSTLRTAVRQISSEMVIANSESMSAIVADSFASRRFTMILLSIFAGLALLLASIGIYGVIAYAVGQRTQEIGVRIALGAERFDILRMVLSSGGRLLAIGIGVGMVAALGLTRLMSSQLSGVKPTDPLTFVAVGALLAMVALLACYVPARRASKVDPMVALRYD</sequence>
<feature type="transmembrane region" description="Helical" evidence="7">
    <location>
        <begin position="749"/>
        <end position="769"/>
    </location>
</feature>
<feature type="transmembrane region" description="Helical" evidence="7">
    <location>
        <begin position="421"/>
        <end position="448"/>
    </location>
</feature>
<gene>
    <name evidence="10" type="ordered locus">Acid345_3459</name>
</gene>
<keyword evidence="2" id="KW-1003">Cell membrane</keyword>
<dbReference type="InterPro" id="IPR050250">
    <property type="entry name" value="Macrolide_Exporter_MacB"/>
</dbReference>
<dbReference type="EMBL" id="CP000360">
    <property type="protein sequence ID" value="ABF42460.1"/>
    <property type="molecule type" value="Genomic_DNA"/>
</dbReference>
<dbReference type="KEGG" id="aba:Acid345_3459"/>
<dbReference type="Pfam" id="PF02687">
    <property type="entry name" value="FtsX"/>
    <property type="match status" value="2"/>
</dbReference>
<dbReference type="EnsemblBacteria" id="ABF42460">
    <property type="protein sequence ID" value="ABF42460"/>
    <property type="gene ID" value="Acid345_3459"/>
</dbReference>
<dbReference type="NCBIfam" id="TIGR03434">
    <property type="entry name" value="ADOP"/>
    <property type="match status" value="1"/>
</dbReference>
<reference evidence="10 11" key="1">
    <citation type="journal article" date="2009" name="Appl. Environ. Microbiol.">
        <title>Three genomes from the phylum Acidobacteria provide insight into the lifestyles of these microorganisms in soils.</title>
        <authorList>
            <person name="Ward N.L."/>
            <person name="Challacombe J.F."/>
            <person name="Janssen P.H."/>
            <person name="Henrissat B."/>
            <person name="Coutinho P.M."/>
            <person name="Wu M."/>
            <person name="Xie G."/>
            <person name="Haft D.H."/>
            <person name="Sait M."/>
            <person name="Badger J."/>
            <person name="Barabote R.D."/>
            <person name="Bradley B."/>
            <person name="Brettin T.S."/>
            <person name="Brinkac L.M."/>
            <person name="Bruce D."/>
            <person name="Creasy T."/>
            <person name="Daugherty S.C."/>
            <person name="Davidsen T.M."/>
            <person name="DeBoy R.T."/>
            <person name="Detter J.C."/>
            <person name="Dodson R.J."/>
            <person name="Durkin A.S."/>
            <person name="Ganapathy A."/>
            <person name="Gwinn-Giglio M."/>
            <person name="Han C.S."/>
            <person name="Khouri H."/>
            <person name="Kiss H."/>
            <person name="Kothari S.P."/>
            <person name="Madupu R."/>
            <person name="Nelson K.E."/>
            <person name="Nelson W.C."/>
            <person name="Paulsen I."/>
            <person name="Penn K."/>
            <person name="Ren Q."/>
            <person name="Rosovitz M.J."/>
            <person name="Selengut J.D."/>
            <person name="Shrivastava S."/>
            <person name="Sullivan S.A."/>
            <person name="Tapia R."/>
            <person name="Thompson L.S."/>
            <person name="Watkins K.L."/>
            <person name="Yang Q."/>
            <person name="Yu C."/>
            <person name="Zafar N."/>
            <person name="Zhou L."/>
            <person name="Kuske C.R."/>
        </authorList>
    </citation>
    <scope>NUCLEOTIDE SEQUENCE [LARGE SCALE GENOMIC DNA]</scope>
    <source>
        <strain evidence="10 11">Ellin345</strain>
    </source>
</reference>
<evidence type="ECO:0000256" key="3">
    <source>
        <dbReference type="ARBA" id="ARBA00022692"/>
    </source>
</evidence>
<proteinExistence type="inferred from homology"/>
<feature type="transmembrane region" description="Helical" evidence="7">
    <location>
        <begin position="274"/>
        <end position="298"/>
    </location>
</feature>
<keyword evidence="4 7" id="KW-1133">Transmembrane helix</keyword>
<keyword evidence="11" id="KW-1185">Reference proteome</keyword>
<dbReference type="eggNOG" id="COG0577">
    <property type="taxonomic scope" value="Bacteria"/>
</dbReference>
<dbReference type="PANTHER" id="PTHR30572">
    <property type="entry name" value="MEMBRANE COMPONENT OF TRANSPORTER-RELATED"/>
    <property type="match status" value="1"/>
</dbReference>
<comment type="subcellular location">
    <subcellularLocation>
        <location evidence="1">Cell membrane</location>
        <topology evidence="1">Multi-pass membrane protein</topology>
    </subcellularLocation>
</comment>
<evidence type="ECO:0000259" key="9">
    <source>
        <dbReference type="Pfam" id="PF12704"/>
    </source>
</evidence>
<dbReference type="RefSeq" id="WP_011524259.1">
    <property type="nucleotide sequence ID" value="NC_008009.1"/>
</dbReference>
<dbReference type="STRING" id="204669.Acid345_3459"/>
<dbReference type="InterPro" id="IPR025857">
    <property type="entry name" value="MacB_PCD"/>
</dbReference>
<feature type="domain" description="MacB-like periplasmic core" evidence="9">
    <location>
        <begin position="22"/>
        <end position="240"/>
    </location>
</feature>
<evidence type="ECO:0000256" key="7">
    <source>
        <dbReference type="SAM" id="Phobius"/>
    </source>
</evidence>
<dbReference type="GO" id="GO:0005886">
    <property type="term" value="C:plasma membrane"/>
    <property type="evidence" value="ECO:0007669"/>
    <property type="project" value="UniProtKB-SubCell"/>
</dbReference>
<feature type="transmembrane region" description="Helical" evidence="7">
    <location>
        <begin position="781"/>
        <end position="802"/>
    </location>
</feature>
<evidence type="ECO:0000256" key="5">
    <source>
        <dbReference type="ARBA" id="ARBA00023136"/>
    </source>
</evidence>
<feature type="transmembrane region" description="Helical" evidence="7">
    <location>
        <begin position="21"/>
        <end position="43"/>
    </location>
</feature>
<evidence type="ECO:0000313" key="10">
    <source>
        <dbReference type="EMBL" id="ABF42460.1"/>
    </source>
</evidence>
<dbReference type="HOGENOM" id="CLU_009433_1_0_0"/>
<dbReference type="Proteomes" id="UP000002432">
    <property type="component" value="Chromosome"/>
</dbReference>
<feature type="transmembrane region" description="Helical" evidence="7">
    <location>
        <begin position="330"/>
        <end position="352"/>
    </location>
</feature>
<feature type="domain" description="ABC3 transporter permease C-terminal" evidence="8">
    <location>
        <begin position="281"/>
        <end position="392"/>
    </location>
</feature>
<evidence type="ECO:0000256" key="4">
    <source>
        <dbReference type="ARBA" id="ARBA00022989"/>
    </source>
</evidence>
<dbReference type="OrthoDB" id="100628at2"/>
<organism evidence="10 11">
    <name type="scientific">Koribacter versatilis (strain Ellin345)</name>
    <dbReference type="NCBI Taxonomy" id="204669"/>
    <lineage>
        <taxon>Bacteria</taxon>
        <taxon>Pseudomonadati</taxon>
        <taxon>Acidobacteriota</taxon>
        <taxon>Terriglobia</taxon>
        <taxon>Terriglobales</taxon>
        <taxon>Candidatus Korobacteraceae</taxon>
        <taxon>Candidatus Korobacter</taxon>
    </lineage>
</organism>
<keyword evidence="5 7" id="KW-0472">Membrane</keyword>
<dbReference type="GO" id="GO:0022857">
    <property type="term" value="F:transmembrane transporter activity"/>
    <property type="evidence" value="ECO:0007669"/>
    <property type="project" value="TreeGrafter"/>
</dbReference>
<feature type="domain" description="MacB-like periplasmic core" evidence="9">
    <location>
        <begin position="491"/>
        <end position="635"/>
    </location>
</feature>
<dbReference type="InterPro" id="IPR003838">
    <property type="entry name" value="ABC3_permease_C"/>
</dbReference>